<gene>
    <name evidence="1" type="ORF">WK53_19685</name>
</gene>
<dbReference type="Proteomes" id="UP000056732">
    <property type="component" value="Unassembled WGS sequence"/>
</dbReference>
<sequence length="66" mass="7466">MSLLRAVPIAYDAAVRVRLASRTRAPCLPRQFDRDTAIAGTTQHRFQAAATLREIKHPRRAALRVR</sequence>
<comment type="caution">
    <text evidence="1">The sequence shown here is derived from an EMBL/GenBank/DDBJ whole genome shotgun (WGS) entry which is preliminary data.</text>
</comment>
<reference evidence="1 2" key="1">
    <citation type="submission" date="2015-11" db="EMBL/GenBank/DDBJ databases">
        <title>Expanding the genomic diversity of Burkholderia species for the development of highly accurate diagnostics.</title>
        <authorList>
            <person name="Sahl J."/>
            <person name="Keim P."/>
            <person name="Wagner D."/>
        </authorList>
    </citation>
    <scope>NUCLEOTIDE SEQUENCE [LARGE SCALE GENOMIC DNA]</scope>
    <source>
        <strain evidence="1 2">MSMB1137WGS</strain>
    </source>
</reference>
<dbReference type="EMBL" id="LPDO01000151">
    <property type="protein sequence ID" value="KVT41288.1"/>
    <property type="molecule type" value="Genomic_DNA"/>
</dbReference>
<name>A0AAW3N654_9BURK</name>
<evidence type="ECO:0000313" key="1">
    <source>
        <dbReference type="EMBL" id="KVT41288.1"/>
    </source>
</evidence>
<protein>
    <submittedName>
        <fullName evidence="1">Uncharacterized protein</fullName>
    </submittedName>
</protein>
<dbReference type="AlphaFoldDB" id="A0AAW3N654"/>
<organism evidence="1 2">
    <name type="scientific">Burkholderia ubonensis</name>
    <dbReference type="NCBI Taxonomy" id="101571"/>
    <lineage>
        <taxon>Bacteria</taxon>
        <taxon>Pseudomonadati</taxon>
        <taxon>Pseudomonadota</taxon>
        <taxon>Betaproteobacteria</taxon>
        <taxon>Burkholderiales</taxon>
        <taxon>Burkholderiaceae</taxon>
        <taxon>Burkholderia</taxon>
        <taxon>Burkholderia cepacia complex</taxon>
    </lineage>
</organism>
<accession>A0AAW3N654</accession>
<evidence type="ECO:0000313" key="2">
    <source>
        <dbReference type="Proteomes" id="UP000056732"/>
    </source>
</evidence>
<proteinExistence type="predicted"/>